<evidence type="ECO:0000259" key="14">
    <source>
        <dbReference type="Pfam" id="PF07715"/>
    </source>
</evidence>
<comment type="similarity">
    <text evidence="2 10 11">Belongs to the TonB-dependent receptor family.</text>
</comment>
<dbReference type="CDD" id="cd01347">
    <property type="entry name" value="ligand_gated_channel"/>
    <property type="match status" value="1"/>
</dbReference>
<evidence type="ECO:0000256" key="8">
    <source>
        <dbReference type="ARBA" id="ARBA00023170"/>
    </source>
</evidence>
<feature type="signal peptide" evidence="12">
    <location>
        <begin position="1"/>
        <end position="31"/>
    </location>
</feature>
<dbReference type="Pfam" id="PF00593">
    <property type="entry name" value="TonB_dep_Rec_b-barrel"/>
    <property type="match status" value="1"/>
</dbReference>
<dbReference type="Pfam" id="PF07715">
    <property type="entry name" value="Plug"/>
    <property type="match status" value="1"/>
</dbReference>
<gene>
    <name evidence="15" type="ORF">ABDJ85_05165</name>
</gene>
<keyword evidence="8 15" id="KW-0675">Receptor</keyword>
<evidence type="ECO:0000256" key="1">
    <source>
        <dbReference type="ARBA" id="ARBA00004571"/>
    </source>
</evidence>
<evidence type="ECO:0000259" key="13">
    <source>
        <dbReference type="Pfam" id="PF00593"/>
    </source>
</evidence>
<evidence type="ECO:0000313" key="15">
    <source>
        <dbReference type="EMBL" id="MEO3690850.1"/>
    </source>
</evidence>
<keyword evidence="6 11" id="KW-0798">TonB box</keyword>
<evidence type="ECO:0000256" key="3">
    <source>
        <dbReference type="ARBA" id="ARBA00022448"/>
    </source>
</evidence>
<keyword evidence="9 10" id="KW-0998">Cell outer membrane</keyword>
<keyword evidence="4 10" id="KW-1134">Transmembrane beta strand</keyword>
<comment type="caution">
    <text evidence="15">The sequence shown here is derived from an EMBL/GenBank/DDBJ whole genome shotgun (WGS) entry which is preliminary data.</text>
</comment>
<feature type="domain" description="TonB-dependent receptor plug" evidence="14">
    <location>
        <begin position="76"/>
        <end position="174"/>
    </location>
</feature>
<evidence type="ECO:0000256" key="5">
    <source>
        <dbReference type="ARBA" id="ARBA00022692"/>
    </source>
</evidence>
<evidence type="ECO:0000256" key="9">
    <source>
        <dbReference type="ARBA" id="ARBA00023237"/>
    </source>
</evidence>
<dbReference type="InterPro" id="IPR039426">
    <property type="entry name" value="TonB-dep_rcpt-like"/>
</dbReference>
<dbReference type="InterPro" id="IPR037066">
    <property type="entry name" value="Plug_dom_sf"/>
</dbReference>
<dbReference type="InterPro" id="IPR036942">
    <property type="entry name" value="Beta-barrel_TonB_sf"/>
</dbReference>
<keyword evidence="5 10" id="KW-0812">Transmembrane</keyword>
<comment type="subcellular location">
    <subcellularLocation>
        <location evidence="1 10">Cell outer membrane</location>
        <topology evidence="1 10">Multi-pass membrane protein</topology>
    </subcellularLocation>
</comment>
<feature type="domain" description="TonB-dependent receptor-like beta-barrel" evidence="13">
    <location>
        <begin position="258"/>
        <end position="722"/>
    </location>
</feature>
<sequence length="752" mass="81446">MKTTQRTITRTPTASLGALAAGLGLTGLAWAQTSPKAAEPAELPVVRTQAAAEQDSPDSKKYLATESRIGKGKQELRDIPQSVTVVTEKLMEDRKLDTLKDTLRQTAGISFQAAEGGEEDIRLRGFALQTTGDVFADGLRDPAFYDRDTFFLERIEVLRGSASMLFGRGSTGGAVNLVNKAPRLKSAGKVDISLASHDNLRGVLDWNQKLGTTSALRLGAMLQRADNNGAGTRLSKQGVAASFATGIGQADEWQVGIYHLDNENGINYGLPWLRTQAGNAPDPTTDVMRLAPTAYFGMASDRNHGRADQLTLSHTHRLDGGGEWITKLRLADYDRDQRASTVRFGAAAVQPDKAAVLASTLKPTTVLTRGFQPKVQQMQTLHAQSDYSGRHQWLGLTHEIQTGADIAIERKQVDAALSAAQGGLVPVKATTLLGTPDDGASVDEGLRSFRRASDYSAKAAGVYVQDLAQLRPDFKLLGGLRFDHLAGEYFSNAIPNNASGPVTRTSYRMTVNQWSWRAGALWQPSPLQSFHASAATSFNTSGDAYSLNAANQNIPPEKAMNLELGAKLDSEDGDFSTRFAIFRTTKLHERNTDPLTPDIVTLSGKRHAAGVEMDFSGQVGDGWQVFASWMWLPIAKIDVSSANSGELQGDRPSLTPRVTGTLWVTREVGTEWRFGAGLNARGRQAPNRNPGWEARGFVTADVMAEYRPDENGPTYKLNISNLTNKLYADALYSGHYVPGAGRIVTLTGTYTF</sequence>
<dbReference type="PANTHER" id="PTHR32552:SF83">
    <property type="entry name" value="BLR3904 PROTEIN"/>
    <property type="match status" value="1"/>
</dbReference>
<dbReference type="PANTHER" id="PTHR32552">
    <property type="entry name" value="FERRICHROME IRON RECEPTOR-RELATED"/>
    <property type="match status" value="1"/>
</dbReference>
<evidence type="ECO:0000256" key="12">
    <source>
        <dbReference type="SAM" id="SignalP"/>
    </source>
</evidence>
<keyword evidence="7 10" id="KW-0472">Membrane</keyword>
<keyword evidence="16" id="KW-1185">Reference proteome</keyword>
<evidence type="ECO:0000256" key="2">
    <source>
        <dbReference type="ARBA" id="ARBA00009810"/>
    </source>
</evidence>
<dbReference type="Gene3D" id="2.170.130.10">
    <property type="entry name" value="TonB-dependent receptor, plug domain"/>
    <property type="match status" value="1"/>
</dbReference>
<reference evidence="15 16" key="1">
    <citation type="submission" date="2024-05" db="EMBL/GenBank/DDBJ databases">
        <title>Roseateles sp. DJS-2-20 16S ribosomal RNA gene Genome sequencing and assembly.</title>
        <authorList>
            <person name="Woo H."/>
        </authorList>
    </citation>
    <scope>NUCLEOTIDE SEQUENCE [LARGE SCALE GENOMIC DNA]</scope>
    <source>
        <strain evidence="15 16">DJS-2-20</strain>
    </source>
</reference>
<dbReference type="InterPro" id="IPR012910">
    <property type="entry name" value="Plug_dom"/>
</dbReference>
<dbReference type="PROSITE" id="PS52016">
    <property type="entry name" value="TONB_DEPENDENT_REC_3"/>
    <property type="match status" value="1"/>
</dbReference>
<protein>
    <submittedName>
        <fullName evidence="15">TonB-dependent siderophore receptor</fullName>
    </submittedName>
</protein>
<evidence type="ECO:0000256" key="4">
    <source>
        <dbReference type="ARBA" id="ARBA00022452"/>
    </source>
</evidence>
<evidence type="ECO:0000256" key="6">
    <source>
        <dbReference type="ARBA" id="ARBA00023077"/>
    </source>
</evidence>
<dbReference type="SUPFAM" id="SSF56935">
    <property type="entry name" value="Porins"/>
    <property type="match status" value="1"/>
</dbReference>
<dbReference type="InterPro" id="IPR010105">
    <property type="entry name" value="TonB_sidphr_rcpt"/>
</dbReference>
<dbReference type="InterPro" id="IPR000531">
    <property type="entry name" value="Beta-barrel_TonB"/>
</dbReference>
<evidence type="ECO:0000256" key="11">
    <source>
        <dbReference type="RuleBase" id="RU003357"/>
    </source>
</evidence>
<dbReference type="EMBL" id="JBDPZD010000001">
    <property type="protein sequence ID" value="MEO3690850.1"/>
    <property type="molecule type" value="Genomic_DNA"/>
</dbReference>
<dbReference type="Proteomes" id="UP001495147">
    <property type="component" value="Unassembled WGS sequence"/>
</dbReference>
<feature type="chain" id="PRO_5045806675" evidence="12">
    <location>
        <begin position="32"/>
        <end position="752"/>
    </location>
</feature>
<dbReference type="NCBIfam" id="TIGR01783">
    <property type="entry name" value="TonB-siderophor"/>
    <property type="match status" value="1"/>
</dbReference>
<organism evidence="15 16">
    <name type="scientific">Roseateles paludis</name>
    <dbReference type="NCBI Taxonomy" id="3145238"/>
    <lineage>
        <taxon>Bacteria</taxon>
        <taxon>Pseudomonadati</taxon>
        <taxon>Pseudomonadota</taxon>
        <taxon>Betaproteobacteria</taxon>
        <taxon>Burkholderiales</taxon>
        <taxon>Sphaerotilaceae</taxon>
        <taxon>Roseateles</taxon>
    </lineage>
</organism>
<accession>A0ABV0FY65</accession>
<proteinExistence type="inferred from homology"/>
<keyword evidence="3 10" id="KW-0813">Transport</keyword>
<name>A0ABV0FY65_9BURK</name>
<dbReference type="Gene3D" id="2.40.170.20">
    <property type="entry name" value="TonB-dependent receptor, beta-barrel domain"/>
    <property type="match status" value="1"/>
</dbReference>
<keyword evidence="12" id="KW-0732">Signal</keyword>
<evidence type="ECO:0000313" key="16">
    <source>
        <dbReference type="Proteomes" id="UP001495147"/>
    </source>
</evidence>
<evidence type="ECO:0000256" key="10">
    <source>
        <dbReference type="PROSITE-ProRule" id="PRU01360"/>
    </source>
</evidence>
<dbReference type="RefSeq" id="WP_347703667.1">
    <property type="nucleotide sequence ID" value="NZ_JBDPZD010000001.1"/>
</dbReference>
<evidence type="ECO:0000256" key="7">
    <source>
        <dbReference type="ARBA" id="ARBA00023136"/>
    </source>
</evidence>